<dbReference type="InterPro" id="IPR008991">
    <property type="entry name" value="Translation_prot_SH3-like_sf"/>
</dbReference>
<dbReference type="InterPro" id="IPR039660">
    <property type="entry name" value="Ribosomal_eL14"/>
</dbReference>
<dbReference type="OrthoDB" id="1875589at2759"/>
<evidence type="ECO:0000259" key="4">
    <source>
        <dbReference type="Pfam" id="PF01929"/>
    </source>
</evidence>
<dbReference type="PANTHER" id="PTHR11127:SF2">
    <property type="entry name" value="LARGE RIBOSOMAL SUBUNIT PROTEIN EL14"/>
    <property type="match status" value="1"/>
</dbReference>
<dbReference type="GeneID" id="94836125"/>
<dbReference type="Pfam" id="PF01929">
    <property type="entry name" value="Ribosomal_L14e"/>
    <property type="match status" value="1"/>
</dbReference>
<sequence length="130" mass="14681">MPYTQFVEFGRVAVVTFGPLSDKPVIIVDIIDDKRVLIDVLNSNESRQAIPVKRLRLTDIVVKIDRAAAPEAVAAAVKSEKALEKWSQTKWAKRLAASQARLNLNDFQRFKHANLEAKRHQLVKEALAKH</sequence>
<dbReference type="AlphaFoldDB" id="A0A1J4KFZ6"/>
<dbReference type="CDD" id="cd23702">
    <property type="entry name" value="eL14"/>
    <property type="match status" value="1"/>
</dbReference>
<evidence type="ECO:0000256" key="3">
    <source>
        <dbReference type="ARBA" id="ARBA00023274"/>
    </source>
</evidence>
<evidence type="ECO:0000256" key="1">
    <source>
        <dbReference type="ARBA" id="ARBA00006592"/>
    </source>
</evidence>
<dbReference type="InterPro" id="IPR014722">
    <property type="entry name" value="Rib_uL2_dom2"/>
</dbReference>
<evidence type="ECO:0000313" key="5">
    <source>
        <dbReference type="EMBL" id="OHT10335.1"/>
    </source>
</evidence>
<dbReference type="RefSeq" id="XP_068363471.1">
    <property type="nucleotide sequence ID" value="XM_068501421.1"/>
</dbReference>
<keyword evidence="6" id="KW-1185">Reference proteome</keyword>
<dbReference type="VEuPathDB" id="TrichDB:TRFO_20473"/>
<gene>
    <name evidence="5" type="ORF">TRFO_20473</name>
</gene>
<organism evidence="5 6">
    <name type="scientific">Tritrichomonas foetus</name>
    <dbReference type="NCBI Taxonomy" id="1144522"/>
    <lineage>
        <taxon>Eukaryota</taxon>
        <taxon>Metamonada</taxon>
        <taxon>Parabasalia</taxon>
        <taxon>Tritrichomonadida</taxon>
        <taxon>Tritrichomonadidae</taxon>
        <taxon>Tritrichomonas</taxon>
    </lineage>
</organism>
<dbReference type="PANTHER" id="PTHR11127">
    <property type="entry name" value="60S RIBOSOMAL PROTEIN L14"/>
    <property type="match status" value="1"/>
</dbReference>
<comment type="caution">
    <text evidence="5">The sequence shown here is derived from an EMBL/GenBank/DDBJ whole genome shotgun (WGS) entry which is preliminary data.</text>
</comment>
<dbReference type="GO" id="GO:0042273">
    <property type="term" value="P:ribosomal large subunit biogenesis"/>
    <property type="evidence" value="ECO:0007669"/>
    <property type="project" value="TreeGrafter"/>
</dbReference>
<dbReference type="Proteomes" id="UP000179807">
    <property type="component" value="Unassembled WGS sequence"/>
</dbReference>
<accession>A0A1J4KFZ6</accession>
<feature type="domain" description="Large ribosomal subunit protein eL14" evidence="4">
    <location>
        <begin position="47"/>
        <end position="119"/>
    </location>
</feature>
<dbReference type="GO" id="GO:0003723">
    <property type="term" value="F:RNA binding"/>
    <property type="evidence" value="ECO:0007669"/>
    <property type="project" value="InterPro"/>
</dbReference>
<keyword evidence="3" id="KW-0687">Ribonucleoprotein</keyword>
<evidence type="ECO:0000256" key="2">
    <source>
        <dbReference type="ARBA" id="ARBA00022980"/>
    </source>
</evidence>
<keyword evidence="2 5" id="KW-0689">Ribosomal protein</keyword>
<dbReference type="Gene3D" id="2.30.30.30">
    <property type="match status" value="1"/>
</dbReference>
<dbReference type="EMBL" id="MLAK01000615">
    <property type="protein sequence ID" value="OHT10335.1"/>
    <property type="molecule type" value="Genomic_DNA"/>
</dbReference>
<dbReference type="GO" id="GO:0006412">
    <property type="term" value="P:translation"/>
    <property type="evidence" value="ECO:0007669"/>
    <property type="project" value="InterPro"/>
</dbReference>
<name>A0A1J4KFZ6_9EUKA</name>
<evidence type="ECO:0000313" key="6">
    <source>
        <dbReference type="Proteomes" id="UP000179807"/>
    </source>
</evidence>
<dbReference type="GO" id="GO:0022625">
    <property type="term" value="C:cytosolic large ribosomal subunit"/>
    <property type="evidence" value="ECO:0007669"/>
    <property type="project" value="TreeGrafter"/>
</dbReference>
<dbReference type="SUPFAM" id="SSF50104">
    <property type="entry name" value="Translation proteins SH3-like domain"/>
    <property type="match status" value="1"/>
</dbReference>
<dbReference type="GO" id="GO:0003735">
    <property type="term" value="F:structural constituent of ribosome"/>
    <property type="evidence" value="ECO:0007669"/>
    <property type="project" value="InterPro"/>
</dbReference>
<reference evidence="5" key="1">
    <citation type="submission" date="2016-10" db="EMBL/GenBank/DDBJ databases">
        <authorList>
            <person name="Benchimol M."/>
            <person name="Almeida L.G."/>
            <person name="Vasconcelos A.T."/>
            <person name="Perreira-Neves A."/>
            <person name="Rosa I.A."/>
            <person name="Tasca T."/>
            <person name="Bogo M.R."/>
            <person name="de Souza W."/>
        </authorList>
    </citation>
    <scope>NUCLEOTIDE SEQUENCE [LARGE SCALE GENOMIC DNA]</scope>
    <source>
        <strain evidence="5">K</strain>
    </source>
</reference>
<dbReference type="InterPro" id="IPR002784">
    <property type="entry name" value="Ribosomal_eL14_dom"/>
</dbReference>
<comment type="similarity">
    <text evidence="1">Belongs to the eukaryotic ribosomal protein eL14 family.</text>
</comment>
<proteinExistence type="inferred from homology"/>
<protein>
    <submittedName>
        <fullName evidence="5">Ribosomal protein L14</fullName>
    </submittedName>
</protein>